<dbReference type="STRING" id="1160091.B9T39_01055"/>
<evidence type="ECO:0000256" key="2">
    <source>
        <dbReference type="ARBA" id="ARBA00022801"/>
    </source>
</evidence>
<comment type="similarity">
    <text evidence="1">Belongs to the AB hydrolase superfamily.</text>
</comment>
<dbReference type="Proteomes" id="UP000243540">
    <property type="component" value="Unassembled WGS sequence"/>
</dbReference>
<proteinExistence type="inferred from homology"/>
<evidence type="ECO:0000313" key="7">
    <source>
        <dbReference type="Proteomes" id="UP000243540"/>
    </source>
</evidence>
<dbReference type="EMBL" id="NEKC01000002">
    <property type="protein sequence ID" value="OTA29986.1"/>
    <property type="molecule type" value="Genomic_DNA"/>
</dbReference>
<dbReference type="PANTHER" id="PTHR22946">
    <property type="entry name" value="DIENELACTONE HYDROLASE DOMAIN-CONTAINING PROTEIN-RELATED"/>
    <property type="match status" value="1"/>
</dbReference>
<gene>
    <name evidence="6" type="ORF">B9T39_01055</name>
</gene>
<comment type="caution">
    <text evidence="6">The sequence shown here is derived from an EMBL/GenBank/DDBJ whole genome shotgun (WGS) entry which is preliminary data.</text>
</comment>
<evidence type="ECO:0008006" key="8">
    <source>
        <dbReference type="Google" id="ProtNLM"/>
    </source>
</evidence>
<dbReference type="Pfam" id="PF12146">
    <property type="entry name" value="Hydrolase_4"/>
    <property type="match status" value="1"/>
</dbReference>
<dbReference type="InterPro" id="IPR050261">
    <property type="entry name" value="FrsA_esterase"/>
</dbReference>
<feature type="domain" description="Serine aminopeptidase S33" evidence="5">
    <location>
        <begin position="224"/>
        <end position="340"/>
    </location>
</feature>
<dbReference type="AlphaFoldDB" id="A0A1Y2SVD8"/>
<evidence type="ECO:0000259" key="4">
    <source>
        <dbReference type="Pfam" id="PF08386"/>
    </source>
</evidence>
<accession>A0A1Y2SVD8</accession>
<keyword evidence="3" id="KW-0812">Transmembrane</keyword>
<feature type="transmembrane region" description="Helical" evidence="3">
    <location>
        <begin position="136"/>
        <end position="158"/>
    </location>
</feature>
<evidence type="ECO:0000313" key="6">
    <source>
        <dbReference type="EMBL" id="OTA29986.1"/>
    </source>
</evidence>
<protein>
    <recommendedName>
        <fullName evidence="8">Serine aminopeptidase S33 domain-containing protein</fullName>
    </recommendedName>
</protein>
<evidence type="ECO:0000259" key="5">
    <source>
        <dbReference type="Pfam" id="PF12146"/>
    </source>
</evidence>
<dbReference type="InterPro" id="IPR029058">
    <property type="entry name" value="AB_hydrolase_fold"/>
</dbReference>
<evidence type="ECO:0000256" key="3">
    <source>
        <dbReference type="SAM" id="Phobius"/>
    </source>
</evidence>
<feature type="domain" description="Peptidase S33 tripeptidyl aminopeptidase-like C-terminal" evidence="4">
    <location>
        <begin position="383"/>
        <end position="445"/>
    </location>
</feature>
<dbReference type="Pfam" id="PF08386">
    <property type="entry name" value="Abhydrolase_4"/>
    <property type="match status" value="1"/>
</dbReference>
<organism evidence="6 7">
    <name type="scientific">Alloscardovia macacae</name>
    <dbReference type="NCBI Taxonomy" id="1160091"/>
    <lineage>
        <taxon>Bacteria</taxon>
        <taxon>Bacillati</taxon>
        <taxon>Actinomycetota</taxon>
        <taxon>Actinomycetes</taxon>
        <taxon>Bifidobacteriales</taxon>
        <taxon>Bifidobacteriaceae</taxon>
        <taxon>Alloscardovia</taxon>
    </lineage>
</organism>
<dbReference type="GO" id="GO:0052689">
    <property type="term" value="F:carboxylic ester hydrolase activity"/>
    <property type="evidence" value="ECO:0007669"/>
    <property type="project" value="UniProtKB-ARBA"/>
</dbReference>
<evidence type="ECO:0000256" key="1">
    <source>
        <dbReference type="ARBA" id="ARBA00008645"/>
    </source>
</evidence>
<dbReference type="InterPro" id="IPR013595">
    <property type="entry name" value="Pept_S33_TAP-like_C"/>
</dbReference>
<keyword evidence="3" id="KW-0472">Membrane</keyword>
<keyword evidence="2" id="KW-0378">Hydrolase</keyword>
<dbReference type="Gene3D" id="3.40.50.1820">
    <property type="entry name" value="alpha/beta hydrolase"/>
    <property type="match status" value="1"/>
</dbReference>
<sequence length="447" mass="49073">MRKTLSTSIRSTVVSPAASFPSSSETRHSRRRLFICVSISRTIGPLLSARITSGKSGQSRATSIHPWQMYRSPCSISGVVLRFFRRLAERIKRATSTTPAMLNFSPLKPVSLFSSQYNFPHPAYTITTMKKVIRRALILLVALALVLGGAFFALKTLFPDLEITPQTITNITGQIDKISQQNKASKHIISHDTTIRRTTADGQTINLYGKVYAPSNYQRLKLPVMILAHGYNSNADFADSLAPKVAEQGYVVYAFDFYGGSTNSRSGDRDMLDMSIQTEKADLEAVLAHWHQQTYVDTGHIYLTGISHGGLISTMVAAAHPKDVRALILLAPAYNVPDLVKDGYQKLGFTSEDQIPPSVTYENRTIGRRYVLDALHYDPTADQKAYTGPVLIIHGTADELVPYSYSEAAVKNFAHAQLVPLEGTGHAADAQAISSALPQLAAFLLQN</sequence>
<reference evidence="6 7" key="1">
    <citation type="submission" date="2017-04" db="EMBL/GenBank/DDBJ databases">
        <title>Draft genome sequences of Alloscardovia macacae UMA81211 and UMA81212 isolated from the feces of a rhesus macaque (Macaca mulatta).</title>
        <authorList>
            <person name="Albert K."/>
            <person name="Sela D.A."/>
        </authorList>
    </citation>
    <scope>NUCLEOTIDE SEQUENCE [LARGE SCALE GENOMIC DNA]</scope>
    <source>
        <strain evidence="6 7">UMA81212</strain>
    </source>
</reference>
<name>A0A1Y2SVD8_9BIFI</name>
<dbReference type="InterPro" id="IPR022742">
    <property type="entry name" value="Hydrolase_4"/>
</dbReference>
<dbReference type="SUPFAM" id="SSF53474">
    <property type="entry name" value="alpha/beta-Hydrolases"/>
    <property type="match status" value="1"/>
</dbReference>
<dbReference type="PANTHER" id="PTHR22946:SF9">
    <property type="entry name" value="POLYKETIDE TRANSFERASE AF380"/>
    <property type="match status" value="1"/>
</dbReference>
<dbReference type="OrthoDB" id="9803828at2"/>
<keyword evidence="3" id="KW-1133">Transmembrane helix</keyword>